<proteinExistence type="predicted"/>
<reference evidence="2" key="1">
    <citation type="submission" date="2009-04" db="EMBL/GenBank/DDBJ databases">
        <authorList>
            <person name="Weinstock G."/>
            <person name="Sodergren E."/>
            <person name="Clifton S."/>
            <person name="Fulton L."/>
            <person name="Fulton B."/>
            <person name="Courtney L."/>
            <person name="Fronick C."/>
            <person name="Harrison M."/>
            <person name="Strong C."/>
            <person name="Farmer C."/>
            <person name="Delahaunty K."/>
            <person name="Markovic C."/>
            <person name="Hall O."/>
            <person name="Minx P."/>
            <person name="Tomlinson C."/>
            <person name="Mitreva M."/>
            <person name="Nelson J."/>
            <person name="Hou S."/>
            <person name="Wollam A."/>
            <person name="Pepin K.H."/>
            <person name="Johnson M."/>
            <person name="Bhonagiri V."/>
            <person name="Nash W.E."/>
            <person name="Warren W."/>
            <person name="Chinwalla A."/>
            <person name="Mardis E.R."/>
            <person name="Wilson R.K."/>
        </authorList>
    </citation>
    <scope>NUCLEOTIDE SEQUENCE [LARGE SCALE GENOMIC DNA]</scope>
    <source>
        <strain evidence="2">DSM 14600</strain>
    </source>
</reference>
<feature type="region of interest" description="Disordered" evidence="1">
    <location>
        <begin position="28"/>
        <end position="53"/>
    </location>
</feature>
<dbReference type="Proteomes" id="UP000003494">
    <property type="component" value="Unassembled WGS sequence"/>
</dbReference>
<organism evidence="2 3">
    <name type="scientific">Shuttleworthella satelles DSM 14600</name>
    <dbReference type="NCBI Taxonomy" id="626523"/>
    <lineage>
        <taxon>Bacteria</taxon>
        <taxon>Bacillati</taxon>
        <taxon>Bacillota</taxon>
        <taxon>Clostridia</taxon>
        <taxon>Lachnospirales</taxon>
        <taxon>Lachnospiraceae</taxon>
        <taxon>Shuttleworthella</taxon>
    </lineage>
</organism>
<accession>C4GA28</accession>
<evidence type="ECO:0000313" key="3">
    <source>
        <dbReference type="Proteomes" id="UP000003494"/>
    </source>
</evidence>
<keyword evidence="3" id="KW-1185">Reference proteome</keyword>
<gene>
    <name evidence="2" type="ORF">GCWU000342_00834</name>
</gene>
<evidence type="ECO:0000256" key="1">
    <source>
        <dbReference type="SAM" id="MobiDB-lite"/>
    </source>
</evidence>
<dbReference type="AlphaFoldDB" id="C4GA28"/>
<sequence length="53" mass="5934">MIVLRTHDVGRVHKRILSDWLNPVFPLSDQGNSSGQEMTRGNLEEDVLLSGSQ</sequence>
<dbReference type="EMBL" id="ACIP02000001">
    <property type="protein sequence ID" value="EEP29476.1"/>
    <property type="molecule type" value="Genomic_DNA"/>
</dbReference>
<comment type="caution">
    <text evidence="2">The sequence shown here is derived from an EMBL/GenBank/DDBJ whole genome shotgun (WGS) entry which is preliminary data.</text>
</comment>
<evidence type="ECO:0000313" key="2">
    <source>
        <dbReference type="EMBL" id="EEP29476.1"/>
    </source>
</evidence>
<name>C4GA28_9FIRM</name>
<feature type="compositionally biased region" description="Polar residues" evidence="1">
    <location>
        <begin position="29"/>
        <end position="39"/>
    </location>
</feature>
<dbReference type="HOGENOM" id="CLU_3066177_0_0_9"/>
<protein>
    <submittedName>
        <fullName evidence="2">Uncharacterized protein</fullName>
    </submittedName>
</protein>